<evidence type="ECO:0000256" key="2">
    <source>
        <dbReference type="SAM" id="MobiDB-lite"/>
    </source>
</evidence>
<dbReference type="AlphaFoldDB" id="A0A1U9NH71"/>
<reference evidence="4" key="1">
    <citation type="submission" date="2017-02" db="EMBL/GenBank/DDBJ databases">
        <title>Comparative genomics and description of representatives of a novel lineage of planctomycetes thriving in anoxic sediments.</title>
        <authorList>
            <person name="Spring S."/>
            <person name="Bunk B."/>
            <person name="Sproer C."/>
        </authorList>
    </citation>
    <scope>NUCLEOTIDE SEQUENCE [LARGE SCALE GENOMIC DNA]</scope>
    <source>
        <strain evidence="4">ST-NAGAB-D1</strain>
    </source>
</reference>
<evidence type="ECO:0008006" key="5">
    <source>
        <dbReference type="Google" id="ProtNLM"/>
    </source>
</evidence>
<dbReference type="Proteomes" id="UP000189674">
    <property type="component" value="Chromosome"/>
</dbReference>
<evidence type="ECO:0000313" key="4">
    <source>
        <dbReference type="Proteomes" id="UP000189674"/>
    </source>
</evidence>
<keyword evidence="1" id="KW-0175">Coiled coil</keyword>
<dbReference type="KEGG" id="alus:STSP2_00258"/>
<protein>
    <recommendedName>
        <fullName evidence="5">Phage minor structural protein GP20</fullName>
    </recommendedName>
</protein>
<dbReference type="STRING" id="1936003.STSP2_00258"/>
<sequence length="168" mass="18580">MSKADELNREDEAGKAQEDDKLVPVSEAIKYRKRAQAAEQERAELDAKLREMVANKTKVEQDLAEIKCDHELSRKLSAAGAIDLEAAVLMAKSKLAEDESGDVESVVESMRREKSYLFGGVGGVEKTAGVREKAGGGRGNLENLAKRAVKSGRRSDVQEYLRERRKFV</sequence>
<keyword evidence="4" id="KW-1185">Reference proteome</keyword>
<name>A0A1U9NH71_9BACT</name>
<proteinExistence type="predicted"/>
<dbReference type="EMBL" id="CP019791">
    <property type="protein sequence ID" value="AQT67117.1"/>
    <property type="molecule type" value="Genomic_DNA"/>
</dbReference>
<evidence type="ECO:0000256" key="1">
    <source>
        <dbReference type="SAM" id="Coils"/>
    </source>
</evidence>
<dbReference type="RefSeq" id="WP_146659095.1">
    <property type="nucleotide sequence ID" value="NZ_CP019791.1"/>
</dbReference>
<gene>
    <name evidence="3" type="ORF">STSP2_00258</name>
</gene>
<organism evidence="3 4">
    <name type="scientific">Anaerohalosphaera lusitana</name>
    <dbReference type="NCBI Taxonomy" id="1936003"/>
    <lineage>
        <taxon>Bacteria</taxon>
        <taxon>Pseudomonadati</taxon>
        <taxon>Planctomycetota</taxon>
        <taxon>Phycisphaerae</taxon>
        <taxon>Sedimentisphaerales</taxon>
        <taxon>Anaerohalosphaeraceae</taxon>
        <taxon>Anaerohalosphaera</taxon>
    </lineage>
</organism>
<feature type="coiled-coil region" evidence="1">
    <location>
        <begin position="28"/>
        <end position="69"/>
    </location>
</feature>
<evidence type="ECO:0000313" key="3">
    <source>
        <dbReference type="EMBL" id="AQT67117.1"/>
    </source>
</evidence>
<feature type="region of interest" description="Disordered" evidence="2">
    <location>
        <begin position="1"/>
        <end position="21"/>
    </location>
</feature>
<accession>A0A1U9NH71</accession>